<keyword evidence="4" id="KW-1185">Reference proteome</keyword>
<feature type="non-terminal residue" evidence="3">
    <location>
        <position position="261"/>
    </location>
</feature>
<feature type="transmembrane region" description="Helical" evidence="1">
    <location>
        <begin position="66"/>
        <end position="90"/>
    </location>
</feature>
<feature type="domain" description="DUF7702" evidence="2">
    <location>
        <begin position="5"/>
        <end position="254"/>
    </location>
</feature>
<feature type="transmembrane region" description="Helical" evidence="1">
    <location>
        <begin position="12"/>
        <end position="31"/>
    </location>
</feature>
<feature type="transmembrane region" description="Helical" evidence="1">
    <location>
        <begin position="148"/>
        <end position="167"/>
    </location>
</feature>
<evidence type="ECO:0000313" key="3">
    <source>
        <dbReference type="EMBL" id="KZP25970.1"/>
    </source>
</evidence>
<organism evidence="3 4">
    <name type="scientific">Athelia psychrophila</name>
    <dbReference type="NCBI Taxonomy" id="1759441"/>
    <lineage>
        <taxon>Eukaryota</taxon>
        <taxon>Fungi</taxon>
        <taxon>Dikarya</taxon>
        <taxon>Basidiomycota</taxon>
        <taxon>Agaricomycotina</taxon>
        <taxon>Agaricomycetes</taxon>
        <taxon>Agaricomycetidae</taxon>
        <taxon>Atheliales</taxon>
        <taxon>Atheliaceae</taxon>
        <taxon>Athelia</taxon>
    </lineage>
</organism>
<dbReference type="PANTHER" id="PTHR42109">
    <property type="entry name" value="UNPLACED GENOMIC SCAFFOLD UM_SCAF_CONTIG_1.265, WHOLE GENOME SHOTGUN SEQUENCE"/>
    <property type="match status" value="1"/>
</dbReference>
<dbReference type="STRING" id="436010.A0A166PD94"/>
<proteinExistence type="predicted"/>
<feature type="transmembrane region" description="Helical" evidence="1">
    <location>
        <begin position="179"/>
        <end position="199"/>
    </location>
</feature>
<name>A0A166PD94_9AGAM</name>
<dbReference type="PANTHER" id="PTHR42109:SF2">
    <property type="entry name" value="INTEGRAL MEMBRANE PROTEIN"/>
    <property type="match status" value="1"/>
</dbReference>
<sequence length="261" mass="28052">MPTLDNLGKISAVTMVIYLPILAIATTLVCRHGFTRDAGYIFLAIFSLTRIIGGACLIAAEEIRPVVTTLYIVGIVLESAGLSPLMLATLGFLKTIISNSFPNPGLFTKAWRLLGLLATIALALSIYGSTETSPSEVSNGNTLRRVGAFLFLILYLLLVGVHAYCWMNASLLMKHRRTLLVAISSALPFLGIRVVYSILSAFSGSLSFSGTASPTPNTSVLAKFSMLTGDWPIYLVMSVLMELVVVTIYTTAGARIPLQQD</sequence>
<evidence type="ECO:0000313" key="4">
    <source>
        <dbReference type="Proteomes" id="UP000076532"/>
    </source>
</evidence>
<reference evidence="3 4" key="1">
    <citation type="journal article" date="2016" name="Mol. Biol. Evol.">
        <title>Comparative Genomics of Early-Diverging Mushroom-Forming Fungi Provides Insights into the Origins of Lignocellulose Decay Capabilities.</title>
        <authorList>
            <person name="Nagy L.G."/>
            <person name="Riley R."/>
            <person name="Tritt A."/>
            <person name="Adam C."/>
            <person name="Daum C."/>
            <person name="Floudas D."/>
            <person name="Sun H."/>
            <person name="Yadav J.S."/>
            <person name="Pangilinan J."/>
            <person name="Larsson K.H."/>
            <person name="Matsuura K."/>
            <person name="Barry K."/>
            <person name="Labutti K."/>
            <person name="Kuo R."/>
            <person name="Ohm R.A."/>
            <person name="Bhattacharya S.S."/>
            <person name="Shirouzu T."/>
            <person name="Yoshinaga Y."/>
            <person name="Martin F.M."/>
            <person name="Grigoriev I.V."/>
            <person name="Hibbett D.S."/>
        </authorList>
    </citation>
    <scope>NUCLEOTIDE SEQUENCE [LARGE SCALE GENOMIC DNA]</scope>
    <source>
        <strain evidence="3 4">CBS 109695</strain>
    </source>
</reference>
<accession>A0A166PD94</accession>
<dbReference type="OrthoDB" id="2560628at2759"/>
<dbReference type="EMBL" id="KV417517">
    <property type="protein sequence ID" value="KZP25970.1"/>
    <property type="molecule type" value="Genomic_DNA"/>
</dbReference>
<evidence type="ECO:0000256" key="1">
    <source>
        <dbReference type="SAM" id="Phobius"/>
    </source>
</evidence>
<keyword evidence="1" id="KW-0812">Transmembrane</keyword>
<feature type="transmembrane region" description="Helical" evidence="1">
    <location>
        <begin position="110"/>
        <end position="128"/>
    </location>
</feature>
<dbReference type="AlphaFoldDB" id="A0A166PD94"/>
<dbReference type="Proteomes" id="UP000076532">
    <property type="component" value="Unassembled WGS sequence"/>
</dbReference>
<keyword evidence="1" id="KW-0472">Membrane</keyword>
<gene>
    <name evidence="3" type="ORF">FIBSPDRAFT_661209</name>
</gene>
<dbReference type="InterPro" id="IPR056119">
    <property type="entry name" value="DUF7702"/>
</dbReference>
<evidence type="ECO:0000259" key="2">
    <source>
        <dbReference type="Pfam" id="PF24800"/>
    </source>
</evidence>
<protein>
    <recommendedName>
        <fullName evidence="2">DUF7702 domain-containing protein</fullName>
    </recommendedName>
</protein>
<feature type="transmembrane region" description="Helical" evidence="1">
    <location>
        <begin position="38"/>
        <end position="60"/>
    </location>
</feature>
<feature type="transmembrane region" description="Helical" evidence="1">
    <location>
        <begin position="231"/>
        <end position="252"/>
    </location>
</feature>
<dbReference type="Pfam" id="PF24800">
    <property type="entry name" value="DUF7702"/>
    <property type="match status" value="1"/>
</dbReference>
<keyword evidence="1" id="KW-1133">Transmembrane helix</keyword>